<dbReference type="AlphaFoldDB" id="A0A183D2I4"/>
<keyword evidence="2" id="KW-1185">Reference proteome</keyword>
<accession>A0A183D2I4</accession>
<evidence type="ECO:0000313" key="3">
    <source>
        <dbReference type="WBParaSite" id="GPUH_0000293001-mRNA-1"/>
    </source>
</evidence>
<evidence type="ECO:0000313" key="1">
    <source>
        <dbReference type="EMBL" id="VDK37007.1"/>
    </source>
</evidence>
<organism evidence="3">
    <name type="scientific">Gongylonema pulchrum</name>
    <dbReference type="NCBI Taxonomy" id="637853"/>
    <lineage>
        <taxon>Eukaryota</taxon>
        <taxon>Metazoa</taxon>
        <taxon>Ecdysozoa</taxon>
        <taxon>Nematoda</taxon>
        <taxon>Chromadorea</taxon>
        <taxon>Rhabditida</taxon>
        <taxon>Spirurina</taxon>
        <taxon>Spiruromorpha</taxon>
        <taxon>Spiruroidea</taxon>
        <taxon>Gongylonematidae</taxon>
        <taxon>Gongylonema</taxon>
    </lineage>
</organism>
<dbReference type="EMBL" id="UYRT01004681">
    <property type="protein sequence ID" value="VDK37007.1"/>
    <property type="molecule type" value="Genomic_DNA"/>
</dbReference>
<reference evidence="3" key="1">
    <citation type="submission" date="2016-06" db="UniProtKB">
        <authorList>
            <consortium name="WormBaseParasite"/>
        </authorList>
    </citation>
    <scope>IDENTIFICATION</scope>
</reference>
<sequence>MEETIIKSVQVSLEGEFGLEEESMGGEFGMEKVVFDEGKDEKIYNIGYSSHKTVWRNWFCRKGMLEQKALTLEKRSSQLRVKRGQKGLR</sequence>
<name>A0A183D2I4_9BILA</name>
<dbReference type="Proteomes" id="UP000271098">
    <property type="component" value="Unassembled WGS sequence"/>
</dbReference>
<proteinExistence type="predicted"/>
<gene>
    <name evidence="1" type="ORF">GPUH_LOCUS2925</name>
</gene>
<evidence type="ECO:0000313" key="2">
    <source>
        <dbReference type="Proteomes" id="UP000271098"/>
    </source>
</evidence>
<reference evidence="1 2" key="2">
    <citation type="submission" date="2018-11" db="EMBL/GenBank/DDBJ databases">
        <authorList>
            <consortium name="Pathogen Informatics"/>
        </authorList>
    </citation>
    <scope>NUCLEOTIDE SEQUENCE [LARGE SCALE GENOMIC DNA]</scope>
</reference>
<dbReference type="WBParaSite" id="GPUH_0000293001-mRNA-1">
    <property type="protein sequence ID" value="GPUH_0000293001-mRNA-1"/>
    <property type="gene ID" value="GPUH_0000293001"/>
</dbReference>
<protein>
    <submittedName>
        <fullName evidence="3">Ovule protein</fullName>
    </submittedName>
</protein>